<dbReference type="AlphaFoldDB" id="A0AAD1RUR9"/>
<keyword evidence="2" id="KW-1185">Reference proteome</keyword>
<dbReference type="Proteomes" id="UP001295444">
    <property type="component" value="Chromosome 03"/>
</dbReference>
<accession>A0AAD1RUR9</accession>
<gene>
    <name evidence="1" type="ORF">PECUL_23A026109</name>
</gene>
<dbReference type="EMBL" id="OW240914">
    <property type="protein sequence ID" value="CAH2278593.1"/>
    <property type="molecule type" value="Genomic_DNA"/>
</dbReference>
<sequence length="66" mass="7055">FKNKTRSCIRTRRSTFGLYPGPAPPIGEEGAGLGRTFGRGTMAACLHRCVSTCAAAMASRTRHKGE</sequence>
<name>A0AAD1RUR9_PELCU</name>
<evidence type="ECO:0000313" key="2">
    <source>
        <dbReference type="Proteomes" id="UP001295444"/>
    </source>
</evidence>
<feature type="non-terminal residue" evidence="1">
    <location>
        <position position="66"/>
    </location>
</feature>
<organism evidence="1 2">
    <name type="scientific">Pelobates cultripes</name>
    <name type="common">Western spadefoot toad</name>
    <dbReference type="NCBI Taxonomy" id="61616"/>
    <lineage>
        <taxon>Eukaryota</taxon>
        <taxon>Metazoa</taxon>
        <taxon>Chordata</taxon>
        <taxon>Craniata</taxon>
        <taxon>Vertebrata</taxon>
        <taxon>Euteleostomi</taxon>
        <taxon>Amphibia</taxon>
        <taxon>Batrachia</taxon>
        <taxon>Anura</taxon>
        <taxon>Pelobatoidea</taxon>
        <taxon>Pelobatidae</taxon>
        <taxon>Pelobates</taxon>
    </lineage>
</organism>
<proteinExistence type="predicted"/>
<evidence type="ECO:0000313" key="1">
    <source>
        <dbReference type="EMBL" id="CAH2278593.1"/>
    </source>
</evidence>
<feature type="non-terminal residue" evidence="1">
    <location>
        <position position="1"/>
    </location>
</feature>
<protein>
    <submittedName>
        <fullName evidence="1">Uncharacterized protein</fullName>
    </submittedName>
</protein>
<reference evidence="1" key="1">
    <citation type="submission" date="2022-03" db="EMBL/GenBank/DDBJ databases">
        <authorList>
            <person name="Alioto T."/>
            <person name="Alioto T."/>
            <person name="Gomez Garrido J."/>
        </authorList>
    </citation>
    <scope>NUCLEOTIDE SEQUENCE</scope>
</reference>